<dbReference type="GO" id="GO:0045505">
    <property type="term" value="F:dynein intermediate chain binding"/>
    <property type="evidence" value="ECO:0007669"/>
    <property type="project" value="TreeGrafter"/>
</dbReference>
<dbReference type="GO" id="GO:0005737">
    <property type="term" value="C:cytoplasm"/>
    <property type="evidence" value="ECO:0007669"/>
    <property type="project" value="TreeGrafter"/>
</dbReference>
<sequence length="190" mass="21500">MTDIVDQHPRRHSLVQRNNEGMAVGTNLTTPLKHDIRPGAPHSHGGRRLSQFSHSSFSGFSFQRDTKEHPQFQNTYRMGPSSDERFQSKKAEEIMKSVLESYLGGEKYDTSICGSLAKEMSDVIKARMKDAGFSPRYKFVCLVLVSQNQRQQMVVASRSVWNTDTDNFASTSFSQADLFAVANIYATYFE</sequence>
<dbReference type="GO" id="GO:0005868">
    <property type="term" value="C:cytoplasmic dynein complex"/>
    <property type="evidence" value="ECO:0007669"/>
    <property type="project" value="TreeGrafter"/>
</dbReference>
<gene>
    <name evidence="3" type="ORF">CUNI_LOCUS1711</name>
</gene>
<evidence type="ECO:0000256" key="1">
    <source>
        <dbReference type="ARBA" id="ARBA00005361"/>
    </source>
</evidence>
<comment type="similarity">
    <text evidence="1">Belongs to the dynein light chain Tctex-type family.</text>
</comment>
<feature type="region of interest" description="Disordered" evidence="2">
    <location>
        <begin position="1"/>
        <end position="50"/>
    </location>
</feature>
<dbReference type="PANTHER" id="PTHR21255">
    <property type="entry name" value="T-COMPLEX-ASSOCIATED-TESTIS-EXPRESSED 1/ DYNEIN LIGHT CHAIN"/>
    <property type="match status" value="1"/>
</dbReference>
<evidence type="ECO:0000256" key="2">
    <source>
        <dbReference type="SAM" id="MobiDB-lite"/>
    </source>
</evidence>
<dbReference type="CDD" id="cd21451">
    <property type="entry name" value="DLC-like_TCTEX1D"/>
    <property type="match status" value="1"/>
</dbReference>
<dbReference type="InterPro" id="IPR038586">
    <property type="entry name" value="Tctex-1-like_sf"/>
</dbReference>
<dbReference type="Pfam" id="PF03645">
    <property type="entry name" value="Tctex-1"/>
    <property type="match status" value="1"/>
</dbReference>
<evidence type="ECO:0000313" key="3">
    <source>
        <dbReference type="EMBL" id="CAG5116153.1"/>
    </source>
</evidence>
<evidence type="ECO:0000313" key="4">
    <source>
        <dbReference type="Proteomes" id="UP000678393"/>
    </source>
</evidence>
<reference evidence="3" key="1">
    <citation type="submission" date="2021-04" db="EMBL/GenBank/DDBJ databases">
        <authorList>
            <consortium name="Molecular Ecology Group"/>
        </authorList>
    </citation>
    <scope>NUCLEOTIDE SEQUENCE</scope>
</reference>
<name>A0A8S3YG21_9EUPU</name>
<organism evidence="3 4">
    <name type="scientific">Candidula unifasciata</name>
    <dbReference type="NCBI Taxonomy" id="100452"/>
    <lineage>
        <taxon>Eukaryota</taxon>
        <taxon>Metazoa</taxon>
        <taxon>Spiralia</taxon>
        <taxon>Lophotrochozoa</taxon>
        <taxon>Mollusca</taxon>
        <taxon>Gastropoda</taxon>
        <taxon>Heterobranchia</taxon>
        <taxon>Euthyneura</taxon>
        <taxon>Panpulmonata</taxon>
        <taxon>Eupulmonata</taxon>
        <taxon>Stylommatophora</taxon>
        <taxon>Helicina</taxon>
        <taxon>Helicoidea</taxon>
        <taxon>Geomitridae</taxon>
        <taxon>Candidula</taxon>
    </lineage>
</organism>
<comment type="caution">
    <text evidence="3">The sequence shown here is derived from an EMBL/GenBank/DDBJ whole genome shotgun (WGS) entry which is preliminary data.</text>
</comment>
<dbReference type="Gene3D" id="3.30.1140.40">
    <property type="entry name" value="Tctex-1"/>
    <property type="match status" value="1"/>
</dbReference>
<dbReference type="AlphaFoldDB" id="A0A8S3YG21"/>
<dbReference type="InterPro" id="IPR005334">
    <property type="entry name" value="Tctex-1-like"/>
</dbReference>
<proteinExistence type="inferred from homology"/>
<protein>
    <submittedName>
        <fullName evidence="3">Uncharacterized protein</fullName>
    </submittedName>
</protein>
<dbReference type="EMBL" id="CAJHNH020000217">
    <property type="protein sequence ID" value="CAG5116153.1"/>
    <property type="molecule type" value="Genomic_DNA"/>
</dbReference>
<dbReference type="OrthoDB" id="10260741at2759"/>
<accession>A0A8S3YG21</accession>
<dbReference type="GO" id="GO:0007018">
    <property type="term" value="P:microtubule-based movement"/>
    <property type="evidence" value="ECO:0007669"/>
    <property type="project" value="TreeGrafter"/>
</dbReference>
<dbReference type="Proteomes" id="UP000678393">
    <property type="component" value="Unassembled WGS sequence"/>
</dbReference>
<keyword evidence="4" id="KW-1185">Reference proteome</keyword>
<dbReference type="PANTHER" id="PTHR21255:SF65">
    <property type="entry name" value="TCTEX1 DOMAIN-CONTAINING PROTEIN 2"/>
    <property type="match status" value="1"/>
</dbReference>